<dbReference type="PANTHER" id="PTHR45678:SF9">
    <property type="entry name" value="CALCIUM-BINDING MITOCHONDRIAL CARRIER PROTEIN ARALAR1"/>
    <property type="match status" value="1"/>
</dbReference>
<evidence type="ECO:0000256" key="3">
    <source>
        <dbReference type="ARBA" id="ARBA00022692"/>
    </source>
</evidence>
<dbReference type="PROSITE" id="PS00018">
    <property type="entry name" value="EF_HAND_1"/>
    <property type="match status" value="1"/>
</dbReference>
<dbReference type="GO" id="GO:0022857">
    <property type="term" value="F:transmembrane transporter activity"/>
    <property type="evidence" value="ECO:0007669"/>
    <property type="project" value="TreeGrafter"/>
</dbReference>
<protein>
    <recommendedName>
        <fullName evidence="14">Calmodulin</fullName>
    </recommendedName>
</protein>
<sequence>MALENEMSVAQTPSTSSSSSSSKDNDNDNDNGEDSSVDTDSTPPSLVEDSETKMDFDPIVPFEEERNLESDHKYHEATIIESSEQESPHDNPQSSSTSPLQNHENINNDNNSNNDTDDIKTQNVLTKDDPNPPLVVPKLEKTPKKAKPKKKTPKKSPRDDELIRLALHRNPYFTCLDEEQIQSFVDEAELVKDFRPGQAVIVEGPSRPVRRAGKAQLRKMRTNSGDVYGDDYFDAEYNAIWNDGSRSGGSRSVGIGNSPADIDDPWWVEEEDDLYDYNNYDSSNHNKKNHHEDAAASRSSYLYIIRKGTADVFYETVNPATLGPSRMFGEGGFLFGRNHSASVVAAADQLECFRIDRHTFVHKILPSQNMKRLYRKYSSITSSAQTTPSIARSDTVVFLPEEEPDLGIRSSGTEELLDHNENNKRKEQTTKEEEENGEEKFVMTMDDFLEFFKKERGENATSSSTSSSSSSSLNNPSLSPIANAYQSILRGTSSTYHDEKNHIALEDFCFFHFLMARPDPEIDIAFILMDRSKTGTITRKDFELYLEMSVPYFTSNSEFIERHFGNGRVIRAHQFSQFLHDLQRELGRQAFLYRVKQLAKENQENIENSKHSTTANMTDPHIGYLPAETFIEVLKATSSWRLPDGIIDRLESLYCKPSIDSAESTALASVRAGTIKGDSLKQVAEYSRRSVLADLERRRNKLGTRHFAYVDFIAFQDLLVQLPAICNLIERSCQIKKSPISQDDFKVANRVLGIGGRLSRQQVNIVFDLFDLDHDGYLSNEDAISVCGLEIGSNVLEAVKGRDGKPTFAPPPNYPQNLSLNDVGGFGFNDDGLWEDMSMEERMMNHTTQFLLSSIAGGFGIFMVYPLDLIKTRMMNQRVPGVDSTRLYYTSLDCLQKVIRYEGFPGLYRGLLPPLLAAGPEKFVKFTVNDMLRGVLSKDDGSSTQWLTEIISGGCAGACQLLVTNPLEIVKIRMQMQGETARIFQGKGFEVPKGLGLHYMSFTQIIQGFGMTGLYKGAAACLMRDIPFGAIYFPAYAACMDYLVNREGSTGASSSSILISGTLAAVPASLLTNPMDLVKTRMQVANRPGEEIYSGIGDCIRKVNQAEGPWAFFKGSFPRVARIAPQFGLSLFAYEKLSQLIGFRGIAPPTNAPVNPRHYRTAFSSVSSGIESKAMDAESLIENIGLFKPPR</sequence>
<evidence type="ECO:0000259" key="12">
    <source>
        <dbReference type="PROSITE" id="PS50222"/>
    </source>
</evidence>
<dbReference type="Gene3D" id="1.50.40.10">
    <property type="entry name" value="Mitochondrial carrier domain"/>
    <property type="match status" value="1"/>
</dbReference>
<evidence type="ECO:0000256" key="1">
    <source>
        <dbReference type="ARBA" id="ARBA00004448"/>
    </source>
</evidence>
<dbReference type="PROSITE" id="PS50042">
    <property type="entry name" value="CNMP_BINDING_3"/>
    <property type="match status" value="1"/>
</dbReference>
<dbReference type="PANTHER" id="PTHR45678">
    <property type="entry name" value="MITOCHONDRIAL 2-OXODICARBOXYLATE CARRIER 1-RELATED"/>
    <property type="match status" value="1"/>
</dbReference>
<feature type="region of interest" description="Disordered" evidence="10">
    <location>
        <begin position="1"/>
        <end position="160"/>
    </location>
</feature>
<dbReference type="InterPro" id="IPR014710">
    <property type="entry name" value="RmlC-like_jellyroll"/>
</dbReference>
<evidence type="ECO:0000256" key="8">
    <source>
        <dbReference type="ARBA" id="ARBA00023136"/>
    </source>
</evidence>
<evidence type="ECO:0000256" key="10">
    <source>
        <dbReference type="SAM" id="MobiDB-lite"/>
    </source>
</evidence>
<feature type="compositionally biased region" description="Basic and acidic residues" evidence="10">
    <location>
        <begin position="416"/>
        <end position="431"/>
    </location>
</feature>
<feature type="compositionally biased region" description="Basic and acidic residues" evidence="10">
    <location>
        <begin position="63"/>
        <end position="78"/>
    </location>
</feature>
<evidence type="ECO:0000256" key="5">
    <source>
        <dbReference type="ARBA" id="ARBA00022837"/>
    </source>
</evidence>
<evidence type="ECO:0008006" key="14">
    <source>
        <dbReference type="Google" id="ProtNLM"/>
    </source>
</evidence>
<feature type="repeat" description="Solcar" evidence="9">
    <location>
        <begin position="844"/>
        <end position="935"/>
    </location>
</feature>
<dbReference type="AlphaFoldDB" id="A0A7S4ADM2"/>
<dbReference type="InterPro" id="IPR023395">
    <property type="entry name" value="MCP_dom_sf"/>
</dbReference>
<dbReference type="PROSITE" id="PS50222">
    <property type="entry name" value="EF_HAND_2"/>
    <property type="match status" value="2"/>
</dbReference>
<evidence type="ECO:0000313" key="13">
    <source>
        <dbReference type="EMBL" id="CAE0711817.1"/>
    </source>
</evidence>
<dbReference type="InterPro" id="IPR000595">
    <property type="entry name" value="cNMP-bd_dom"/>
</dbReference>
<dbReference type="Pfam" id="PF13833">
    <property type="entry name" value="EF-hand_8"/>
    <property type="match status" value="1"/>
</dbReference>
<accession>A0A7S4ADM2</accession>
<organism evidence="13">
    <name type="scientific">Pseudo-nitzschia australis</name>
    <dbReference type="NCBI Taxonomy" id="44445"/>
    <lineage>
        <taxon>Eukaryota</taxon>
        <taxon>Sar</taxon>
        <taxon>Stramenopiles</taxon>
        <taxon>Ochrophyta</taxon>
        <taxon>Bacillariophyta</taxon>
        <taxon>Bacillariophyceae</taxon>
        <taxon>Bacillariophycidae</taxon>
        <taxon>Bacillariales</taxon>
        <taxon>Bacillariaceae</taxon>
        <taxon>Pseudo-nitzschia</taxon>
    </lineage>
</organism>
<feature type="domain" description="EF-hand" evidence="12">
    <location>
        <begin position="517"/>
        <end position="552"/>
    </location>
</feature>
<feature type="compositionally biased region" description="Low complexity" evidence="10">
    <location>
        <begin position="102"/>
        <end position="114"/>
    </location>
</feature>
<dbReference type="EMBL" id="HBIX01005739">
    <property type="protein sequence ID" value="CAE0711817.1"/>
    <property type="molecule type" value="Transcribed_RNA"/>
</dbReference>
<evidence type="ECO:0000256" key="2">
    <source>
        <dbReference type="ARBA" id="ARBA00006375"/>
    </source>
</evidence>
<feature type="repeat" description="Solcar" evidence="9">
    <location>
        <begin position="1055"/>
        <end position="1140"/>
    </location>
</feature>
<dbReference type="PROSITE" id="PS50920">
    <property type="entry name" value="SOLCAR"/>
    <property type="match status" value="3"/>
</dbReference>
<dbReference type="CDD" id="cd00038">
    <property type="entry name" value="CAP_ED"/>
    <property type="match status" value="1"/>
</dbReference>
<keyword evidence="7" id="KW-0496">Mitochondrion</keyword>
<evidence type="ECO:0000256" key="7">
    <source>
        <dbReference type="ARBA" id="ARBA00023128"/>
    </source>
</evidence>
<keyword evidence="4" id="KW-0999">Mitochondrion inner membrane</keyword>
<feature type="compositionally biased region" description="Basic residues" evidence="10">
    <location>
        <begin position="144"/>
        <end position="155"/>
    </location>
</feature>
<name>A0A7S4ADM2_9STRA</name>
<feature type="repeat" description="Solcar" evidence="9">
    <location>
        <begin position="944"/>
        <end position="1042"/>
    </location>
</feature>
<dbReference type="InterPro" id="IPR002048">
    <property type="entry name" value="EF_hand_dom"/>
</dbReference>
<dbReference type="SUPFAM" id="SSF103506">
    <property type="entry name" value="Mitochondrial carrier"/>
    <property type="match status" value="1"/>
</dbReference>
<dbReference type="GO" id="GO:0005509">
    <property type="term" value="F:calcium ion binding"/>
    <property type="evidence" value="ECO:0007669"/>
    <property type="project" value="InterPro"/>
</dbReference>
<feature type="region of interest" description="Disordered" evidence="10">
    <location>
        <begin position="402"/>
        <end position="439"/>
    </location>
</feature>
<dbReference type="InterPro" id="IPR018490">
    <property type="entry name" value="cNMP-bd_dom_sf"/>
</dbReference>
<dbReference type="GO" id="GO:0005743">
    <property type="term" value="C:mitochondrial inner membrane"/>
    <property type="evidence" value="ECO:0007669"/>
    <property type="project" value="UniProtKB-SubCell"/>
</dbReference>
<reference evidence="13" key="1">
    <citation type="submission" date="2021-01" db="EMBL/GenBank/DDBJ databases">
        <authorList>
            <person name="Corre E."/>
            <person name="Pelletier E."/>
            <person name="Niang G."/>
            <person name="Scheremetjew M."/>
            <person name="Finn R."/>
            <person name="Kale V."/>
            <person name="Holt S."/>
            <person name="Cochrane G."/>
            <person name="Meng A."/>
            <person name="Brown T."/>
            <person name="Cohen L."/>
        </authorList>
    </citation>
    <scope>NUCLEOTIDE SEQUENCE</scope>
    <source>
        <strain evidence="13">10249 10 AB</strain>
    </source>
</reference>
<evidence type="ECO:0000256" key="9">
    <source>
        <dbReference type="PROSITE-ProRule" id="PRU00282"/>
    </source>
</evidence>
<dbReference type="InterPro" id="IPR018108">
    <property type="entry name" value="MCP_transmembrane"/>
</dbReference>
<comment type="similarity">
    <text evidence="2">Belongs to the mitochondrial carrier (TC 2.A.29) family.</text>
</comment>
<keyword evidence="6" id="KW-1133">Transmembrane helix</keyword>
<proteinExistence type="inferred from homology"/>
<dbReference type="Gene3D" id="2.60.120.10">
    <property type="entry name" value="Jelly Rolls"/>
    <property type="match status" value="1"/>
</dbReference>
<feature type="compositionally biased region" description="Polar residues" evidence="10">
    <location>
        <begin position="90"/>
        <end position="101"/>
    </location>
</feature>
<dbReference type="SUPFAM" id="SSF51206">
    <property type="entry name" value="cAMP-binding domain-like"/>
    <property type="match status" value="1"/>
</dbReference>
<comment type="subcellular location">
    <subcellularLocation>
        <location evidence="1">Mitochondrion inner membrane</location>
        <topology evidence="1">Multi-pass membrane protein</topology>
    </subcellularLocation>
</comment>
<feature type="domain" description="Cyclic nucleotide-binding" evidence="11">
    <location>
        <begin position="302"/>
        <end position="372"/>
    </location>
</feature>
<feature type="domain" description="EF-hand" evidence="12">
    <location>
        <begin position="758"/>
        <end position="793"/>
    </location>
</feature>
<keyword evidence="5" id="KW-0106">Calcium</keyword>
<dbReference type="InterPro" id="IPR051028">
    <property type="entry name" value="Mito_Solute_Carrier"/>
</dbReference>
<gene>
    <name evidence="13" type="ORF">PAUS00366_LOCUS4569</name>
</gene>
<dbReference type="InterPro" id="IPR018247">
    <property type="entry name" value="EF_Hand_1_Ca_BS"/>
</dbReference>
<evidence type="ECO:0000256" key="4">
    <source>
        <dbReference type="ARBA" id="ARBA00022792"/>
    </source>
</evidence>
<feature type="compositionally biased region" description="Acidic residues" evidence="10">
    <location>
        <begin position="27"/>
        <end position="37"/>
    </location>
</feature>
<dbReference type="InterPro" id="IPR011992">
    <property type="entry name" value="EF-hand-dom_pair"/>
</dbReference>
<keyword evidence="8 9" id="KW-0472">Membrane</keyword>
<evidence type="ECO:0000259" key="11">
    <source>
        <dbReference type="PROSITE" id="PS50042"/>
    </source>
</evidence>
<keyword evidence="3 9" id="KW-0812">Transmembrane</keyword>
<dbReference type="SUPFAM" id="SSF47473">
    <property type="entry name" value="EF-hand"/>
    <property type="match status" value="1"/>
</dbReference>
<dbReference type="Pfam" id="PF00027">
    <property type="entry name" value="cNMP_binding"/>
    <property type="match status" value="1"/>
</dbReference>
<dbReference type="Pfam" id="PF00153">
    <property type="entry name" value="Mito_carr"/>
    <property type="match status" value="3"/>
</dbReference>
<evidence type="ECO:0000256" key="6">
    <source>
        <dbReference type="ARBA" id="ARBA00022989"/>
    </source>
</evidence>